<dbReference type="PANTHER" id="PTHR10159:SF519">
    <property type="entry name" value="DUAL SPECIFICITY PROTEIN PHOSPHATASE MPK3"/>
    <property type="match status" value="1"/>
</dbReference>
<dbReference type="EMBL" id="MN740021">
    <property type="protein sequence ID" value="QHT84629.1"/>
    <property type="molecule type" value="Genomic_DNA"/>
</dbReference>
<evidence type="ECO:0000256" key="1">
    <source>
        <dbReference type="ARBA" id="ARBA00022801"/>
    </source>
</evidence>
<protein>
    <recommendedName>
        <fullName evidence="6">Tyrosine specific protein phosphatases domain-containing protein</fullName>
    </recommendedName>
</protein>
<dbReference type="CDD" id="cd14498">
    <property type="entry name" value="DSP"/>
    <property type="match status" value="1"/>
</dbReference>
<dbReference type="InterPro" id="IPR000340">
    <property type="entry name" value="Dual-sp_phosphatase_cat-dom"/>
</dbReference>
<dbReference type="PROSITE" id="PS50056">
    <property type="entry name" value="TYR_PHOSPHATASE_2"/>
    <property type="match status" value="1"/>
</dbReference>
<organism evidence="5">
    <name type="scientific">viral metagenome</name>
    <dbReference type="NCBI Taxonomy" id="1070528"/>
    <lineage>
        <taxon>unclassified sequences</taxon>
        <taxon>metagenomes</taxon>
        <taxon>organismal metagenomes</taxon>
    </lineage>
</organism>
<dbReference type="SUPFAM" id="SSF52799">
    <property type="entry name" value="(Phosphotyrosine protein) phosphatases II"/>
    <property type="match status" value="1"/>
</dbReference>
<keyword evidence="2" id="KW-0904">Protein phosphatase</keyword>
<sequence length="162" mass="19092">MENGLIKMEEIFNKYMPKGPYQLKPIYIYDWLILGNINDAQVLNTDAVLSVFNECDKYKDIFSKKTWLCINSLDSSEQNLEAHFNEAFEFLDRMEKENKVCIIHCHAGINRSATIALAYFMKKMNIKLYDAYEHLSLLRPGIIYNINFRKQLINYAKNNDLF</sequence>
<dbReference type="SMART" id="SM00195">
    <property type="entry name" value="DSPc"/>
    <property type="match status" value="1"/>
</dbReference>
<dbReference type="AlphaFoldDB" id="A0A6C0HVR6"/>
<evidence type="ECO:0000256" key="2">
    <source>
        <dbReference type="ARBA" id="ARBA00022912"/>
    </source>
</evidence>
<dbReference type="PROSITE" id="PS00383">
    <property type="entry name" value="TYR_PHOSPHATASE_1"/>
    <property type="match status" value="1"/>
</dbReference>
<dbReference type="PANTHER" id="PTHR10159">
    <property type="entry name" value="DUAL SPECIFICITY PROTEIN PHOSPHATASE"/>
    <property type="match status" value="1"/>
</dbReference>
<dbReference type="GO" id="GO:0008330">
    <property type="term" value="F:protein tyrosine/threonine phosphatase activity"/>
    <property type="evidence" value="ECO:0007669"/>
    <property type="project" value="TreeGrafter"/>
</dbReference>
<proteinExistence type="predicted"/>
<dbReference type="InterPro" id="IPR016130">
    <property type="entry name" value="Tyr_Pase_AS"/>
</dbReference>
<dbReference type="InterPro" id="IPR000387">
    <property type="entry name" value="Tyr_Pase_dom"/>
</dbReference>
<feature type="domain" description="Tyrosine-protein phosphatase" evidence="3">
    <location>
        <begin position="24"/>
        <end position="161"/>
    </location>
</feature>
<dbReference type="InterPro" id="IPR029021">
    <property type="entry name" value="Prot-tyrosine_phosphatase-like"/>
</dbReference>
<dbReference type="InterPro" id="IPR003595">
    <property type="entry name" value="Tyr_Pase_cat"/>
</dbReference>
<name>A0A6C0HVR6_9ZZZZ</name>
<dbReference type="GO" id="GO:0043409">
    <property type="term" value="P:negative regulation of MAPK cascade"/>
    <property type="evidence" value="ECO:0007669"/>
    <property type="project" value="TreeGrafter"/>
</dbReference>
<evidence type="ECO:0000313" key="5">
    <source>
        <dbReference type="EMBL" id="QHT84629.1"/>
    </source>
</evidence>
<evidence type="ECO:0000259" key="4">
    <source>
        <dbReference type="PROSITE" id="PS50056"/>
    </source>
</evidence>
<feature type="domain" description="Tyrosine specific protein phosphatases" evidence="4">
    <location>
        <begin position="82"/>
        <end position="143"/>
    </location>
</feature>
<dbReference type="GO" id="GO:0005737">
    <property type="term" value="C:cytoplasm"/>
    <property type="evidence" value="ECO:0007669"/>
    <property type="project" value="TreeGrafter"/>
</dbReference>
<reference evidence="5" key="1">
    <citation type="journal article" date="2020" name="Nature">
        <title>Giant virus diversity and host interactions through global metagenomics.</title>
        <authorList>
            <person name="Schulz F."/>
            <person name="Roux S."/>
            <person name="Paez-Espino D."/>
            <person name="Jungbluth S."/>
            <person name="Walsh D.A."/>
            <person name="Denef V.J."/>
            <person name="McMahon K.D."/>
            <person name="Konstantinidis K.T."/>
            <person name="Eloe-Fadrosh E.A."/>
            <person name="Kyrpides N.C."/>
            <person name="Woyke T."/>
        </authorList>
    </citation>
    <scope>NUCLEOTIDE SEQUENCE</scope>
    <source>
        <strain evidence="5">GVMAG-M-3300023184-177</strain>
    </source>
</reference>
<dbReference type="GO" id="GO:0017017">
    <property type="term" value="F:MAP kinase tyrosine/serine/threonine phosphatase activity"/>
    <property type="evidence" value="ECO:0007669"/>
    <property type="project" value="TreeGrafter"/>
</dbReference>
<evidence type="ECO:0000259" key="3">
    <source>
        <dbReference type="PROSITE" id="PS50054"/>
    </source>
</evidence>
<dbReference type="InterPro" id="IPR020422">
    <property type="entry name" value="TYR_PHOSPHATASE_DUAL_dom"/>
</dbReference>
<keyword evidence="1" id="KW-0378">Hydrolase</keyword>
<dbReference type="Gene3D" id="3.90.190.10">
    <property type="entry name" value="Protein tyrosine phosphatase superfamily"/>
    <property type="match status" value="1"/>
</dbReference>
<dbReference type="SMART" id="SM00404">
    <property type="entry name" value="PTPc_motif"/>
    <property type="match status" value="1"/>
</dbReference>
<evidence type="ECO:0008006" key="6">
    <source>
        <dbReference type="Google" id="ProtNLM"/>
    </source>
</evidence>
<accession>A0A6C0HVR6</accession>
<dbReference type="PROSITE" id="PS50054">
    <property type="entry name" value="TYR_PHOSPHATASE_DUAL"/>
    <property type="match status" value="1"/>
</dbReference>
<dbReference type="Pfam" id="PF00782">
    <property type="entry name" value="DSPc"/>
    <property type="match status" value="1"/>
</dbReference>
<dbReference type="GO" id="GO:0033550">
    <property type="term" value="F:MAP kinase tyrosine phosphatase activity"/>
    <property type="evidence" value="ECO:0007669"/>
    <property type="project" value="TreeGrafter"/>
</dbReference>